<dbReference type="AlphaFoldDB" id="A0A9P0QV38"/>
<sequence length="110" mass="12494">MSTGIKLSPSAGPIERKMVEKLTTEFQPKFLSMENDSHKHAHHAGIRGATNTTESHFNLEIVSDFFVGKNMPTRHRLVYGVLSDELKNDGVHALSMKTRTPEEYEKRQNQ</sequence>
<dbReference type="GO" id="GO:0044572">
    <property type="term" value="P:[4Fe-4S] cluster assembly"/>
    <property type="evidence" value="ECO:0007669"/>
    <property type="project" value="TreeGrafter"/>
</dbReference>
<dbReference type="GO" id="GO:0005759">
    <property type="term" value="C:mitochondrial matrix"/>
    <property type="evidence" value="ECO:0007669"/>
    <property type="project" value="TreeGrafter"/>
</dbReference>
<comment type="similarity">
    <text evidence="1">Belongs to the BolA/IbaG family.</text>
</comment>
<dbReference type="InterPro" id="IPR002634">
    <property type="entry name" value="BolA"/>
</dbReference>
<dbReference type="Gene3D" id="3.30.300.90">
    <property type="entry name" value="BolA-like"/>
    <property type="match status" value="1"/>
</dbReference>
<name>A0A9P0QV38_9ASCO</name>
<evidence type="ECO:0000313" key="3">
    <source>
        <dbReference type="Proteomes" id="UP000837801"/>
    </source>
</evidence>
<reference evidence="2" key="1">
    <citation type="submission" date="2022-03" db="EMBL/GenBank/DDBJ databases">
        <authorList>
            <person name="Legras J.-L."/>
            <person name="Devillers H."/>
            <person name="Grondin C."/>
        </authorList>
    </citation>
    <scope>NUCLEOTIDE SEQUENCE</scope>
    <source>
        <strain evidence="2">CLIB 1423</strain>
    </source>
</reference>
<comment type="caution">
    <text evidence="2">The sequence shown here is derived from an EMBL/GenBank/DDBJ whole genome shotgun (WGS) entry which is preliminary data.</text>
</comment>
<dbReference type="EMBL" id="CAKXYY010000028">
    <property type="protein sequence ID" value="CAH2355534.1"/>
    <property type="molecule type" value="Genomic_DNA"/>
</dbReference>
<protein>
    <submittedName>
        <fullName evidence="2">BolA-like protein 1</fullName>
    </submittedName>
</protein>
<dbReference type="PANTHER" id="PTHR46230">
    <property type="match status" value="1"/>
</dbReference>
<dbReference type="Proteomes" id="UP000837801">
    <property type="component" value="Unassembled WGS sequence"/>
</dbReference>
<keyword evidence="3" id="KW-1185">Reference proteome</keyword>
<evidence type="ECO:0000313" key="2">
    <source>
        <dbReference type="EMBL" id="CAH2355534.1"/>
    </source>
</evidence>
<accession>A0A9P0QV38</accession>
<dbReference type="PANTHER" id="PTHR46230:SF7">
    <property type="entry name" value="BOLA-LIKE PROTEIN 1"/>
    <property type="match status" value="1"/>
</dbReference>
<evidence type="ECO:0000256" key="1">
    <source>
        <dbReference type="RuleBase" id="RU003860"/>
    </source>
</evidence>
<dbReference type="OrthoDB" id="411584at2759"/>
<proteinExistence type="inferred from homology"/>
<dbReference type="SUPFAM" id="SSF82657">
    <property type="entry name" value="BolA-like"/>
    <property type="match status" value="1"/>
</dbReference>
<dbReference type="Pfam" id="PF01722">
    <property type="entry name" value="BolA"/>
    <property type="match status" value="1"/>
</dbReference>
<dbReference type="PIRSF" id="PIRSF003113">
    <property type="entry name" value="BolA"/>
    <property type="match status" value="1"/>
</dbReference>
<organism evidence="2 3">
    <name type="scientific">[Candida] railenensis</name>
    <dbReference type="NCBI Taxonomy" id="45579"/>
    <lineage>
        <taxon>Eukaryota</taxon>
        <taxon>Fungi</taxon>
        <taxon>Dikarya</taxon>
        <taxon>Ascomycota</taxon>
        <taxon>Saccharomycotina</taxon>
        <taxon>Pichiomycetes</taxon>
        <taxon>Debaryomycetaceae</taxon>
        <taxon>Kurtzmaniella</taxon>
    </lineage>
</organism>
<dbReference type="InterPro" id="IPR036065">
    <property type="entry name" value="BolA-like_sf"/>
</dbReference>
<gene>
    <name evidence="2" type="ORF">CLIB1423_28S00452</name>
</gene>